<protein>
    <submittedName>
        <fullName evidence="1">Uncharacterized protein</fullName>
    </submittedName>
</protein>
<reference evidence="1" key="1">
    <citation type="journal article" date="2020" name="Nature">
        <title>Giant virus diversity and host interactions through global metagenomics.</title>
        <authorList>
            <person name="Schulz F."/>
            <person name="Roux S."/>
            <person name="Paez-Espino D."/>
            <person name="Jungbluth S."/>
            <person name="Walsh D.A."/>
            <person name="Denef V.J."/>
            <person name="McMahon K.D."/>
            <person name="Konstantinidis K.T."/>
            <person name="Eloe-Fadrosh E.A."/>
            <person name="Kyrpides N.C."/>
            <person name="Woyke T."/>
        </authorList>
    </citation>
    <scope>NUCLEOTIDE SEQUENCE</scope>
    <source>
        <strain evidence="1">GVMAG-M-3300023179-4</strain>
    </source>
</reference>
<proteinExistence type="predicted"/>
<dbReference type="AlphaFoldDB" id="A0A6C0GZZ3"/>
<name>A0A6C0GZZ3_9ZZZZ</name>
<sequence>MSYINGIINNIIDERITNIKQDFPELQKIELIEENVKKPFKKEIKKTQMDNLVENMFKRPWAKLPYFHREMKIIEYARKNKLDEKDLKKMLYEKKLTAKNVEYDEKNGLVIKIIVL</sequence>
<accession>A0A6C0GZZ3</accession>
<evidence type="ECO:0000313" key="1">
    <source>
        <dbReference type="EMBL" id="QHT73868.1"/>
    </source>
</evidence>
<organism evidence="1">
    <name type="scientific">viral metagenome</name>
    <dbReference type="NCBI Taxonomy" id="1070528"/>
    <lineage>
        <taxon>unclassified sequences</taxon>
        <taxon>metagenomes</taxon>
        <taxon>organismal metagenomes</taxon>
    </lineage>
</organism>
<dbReference type="EMBL" id="MN739833">
    <property type="protein sequence ID" value="QHT73868.1"/>
    <property type="molecule type" value="Genomic_DNA"/>
</dbReference>